<dbReference type="GO" id="GO:0008081">
    <property type="term" value="F:phosphoric diester hydrolase activity"/>
    <property type="evidence" value="ECO:0007669"/>
    <property type="project" value="UniProtKB-ARBA"/>
</dbReference>
<dbReference type="InterPro" id="IPR003607">
    <property type="entry name" value="HD/PDEase_dom"/>
</dbReference>
<evidence type="ECO:0000313" key="2">
    <source>
        <dbReference type="EMBL" id="MBB2161558.1"/>
    </source>
</evidence>
<dbReference type="PROSITE" id="PS00099">
    <property type="entry name" value="THIOLASE_3"/>
    <property type="match status" value="1"/>
</dbReference>
<dbReference type="PANTHER" id="PTHR45228">
    <property type="entry name" value="CYCLIC DI-GMP PHOSPHODIESTERASE TM_0186-RELATED"/>
    <property type="match status" value="1"/>
</dbReference>
<name>A0A7W4IET7_9PROT</name>
<dbReference type="SUPFAM" id="SSF109604">
    <property type="entry name" value="HD-domain/PDEase-like"/>
    <property type="match status" value="1"/>
</dbReference>
<gene>
    <name evidence="2" type="ORF">HLH48_15495</name>
</gene>
<evidence type="ECO:0000259" key="1">
    <source>
        <dbReference type="PROSITE" id="PS51832"/>
    </source>
</evidence>
<organism evidence="2 3">
    <name type="scientific">Gluconacetobacter sacchari</name>
    <dbReference type="NCBI Taxonomy" id="92759"/>
    <lineage>
        <taxon>Bacteria</taxon>
        <taxon>Pseudomonadati</taxon>
        <taxon>Pseudomonadota</taxon>
        <taxon>Alphaproteobacteria</taxon>
        <taxon>Acetobacterales</taxon>
        <taxon>Acetobacteraceae</taxon>
        <taxon>Gluconacetobacter</taxon>
    </lineage>
</organism>
<dbReference type="RefSeq" id="WP_182998389.1">
    <property type="nucleotide sequence ID" value="NZ_JABEQJ010000022.1"/>
</dbReference>
<dbReference type="PROSITE" id="PS51832">
    <property type="entry name" value="HD_GYP"/>
    <property type="match status" value="1"/>
</dbReference>
<dbReference type="CDD" id="cd00077">
    <property type="entry name" value="HDc"/>
    <property type="match status" value="1"/>
</dbReference>
<protein>
    <submittedName>
        <fullName evidence="2">HD domain-containing protein</fullName>
    </submittedName>
</protein>
<dbReference type="InterPro" id="IPR037522">
    <property type="entry name" value="HD_GYP_dom"/>
</dbReference>
<dbReference type="InterPro" id="IPR052020">
    <property type="entry name" value="Cyclic_di-GMP/3'3'-cGAMP_PDE"/>
</dbReference>
<feature type="domain" description="HD-GYP" evidence="1">
    <location>
        <begin position="1"/>
        <end position="191"/>
    </location>
</feature>
<dbReference type="InterPro" id="IPR020610">
    <property type="entry name" value="Thiolase_AS"/>
</dbReference>
<dbReference type="SMART" id="SM00471">
    <property type="entry name" value="HDc"/>
    <property type="match status" value="1"/>
</dbReference>
<dbReference type="EMBL" id="JABEQJ010000022">
    <property type="protein sequence ID" value="MBB2161558.1"/>
    <property type="molecule type" value="Genomic_DNA"/>
</dbReference>
<comment type="caution">
    <text evidence="2">The sequence shown here is derived from an EMBL/GenBank/DDBJ whole genome shotgun (WGS) entry which is preliminary data.</text>
</comment>
<dbReference type="Pfam" id="PF13487">
    <property type="entry name" value="HD_5"/>
    <property type="match status" value="1"/>
</dbReference>
<dbReference type="AlphaFoldDB" id="A0A7W4IET7"/>
<reference evidence="2 3" key="1">
    <citation type="submission" date="2020-04" db="EMBL/GenBank/DDBJ databases">
        <title>Description of novel Gluconacetobacter.</title>
        <authorList>
            <person name="Sombolestani A."/>
        </authorList>
    </citation>
    <scope>NUCLEOTIDE SEQUENCE [LARGE SCALE GENOMIC DNA]</scope>
    <source>
        <strain evidence="2 3">LMG 19747</strain>
    </source>
</reference>
<proteinExistence type="predicted"/>
<dbReference type="Proteomes" id="UP000589085">
    <property type="component" value="Unassembled WGS sequence"/>
</dbReference>
<sequence length="191" mass="20813">MTTGNTLVTLVRRSNEIDPGHGARVGAMAACLAAAGGYGIDLPILRYAGVLHDVGKLVLPPALRDLRFRLTPNERRLIEQHPALGVGLIQASGETVHPRVLEAVLLHHEWFDGSGYPLGLRGRLIPLSARLVGIADVIDALLSARAYKRAWSTPEVQAHLRRLSGRQFEPALARLAGAMFERLLDARDNTR</sequence>
<dbReference type="Gene3D" id="1.10.3210.10">
    <property type="entry name" value="Hypothetical protein af1432"/>
    <property type="match status" value="1"/>
</dbReference>
<evidence type="ECO:0000313" key="3">
    <source>
        <dbReference type="Proteomes" id="UP000589085"/>
    </source>
</evidence>
<accession>A0A7W4IET7</accession>
<dbReference type="GO" id="GO:0016747">
    <property type="term" value="F:acyltransferase activity, transferring groups other than amino-acyl groups"/>
    <property type="evidence" value="ECO:0007669"/>
    <property type="project" value="InterPro"/>
</dbReference>